<accession>A0A096B8A1</accession>
<sequence>MNEQELRSLVERMVLELAGQPNAAAPAKAAPAPAAAAAGGCLDDITETDLRRQYLVKKP</sequence>
<gene>
    <name evidence="1" type="ORF">HMPREF9460_02115</name>
</gene>
<dbReference type="AlphaFoldDB" id="A0A096B8A1"/>
<protein>
    <submittedName>
        <fullName evidence="1">Uncharacterized protein</fullName>
    </submittedName>
</protein>
<proteinExistence type="predicted"/>
<dbReference type="EMBL" id="ADLO01000061">
    <property type="protein sequence ID" value="KGF55231.1"/>
    <property type="molecule type" value="Genomic_DNA"/>
</dbReference>
<name>A0A096B8A1_FLAPL</name>
<evidence type="ECO:0000313" key="1">
    <source>
        <dbReference type="EMBL" id="KGF55231.1"/>
    </source>
</evidence>
<keyword evidence="2" id="KW-1185">Reference proteome</keyword>
<evidence type="ECO:0000313" key="2">
    <source>
        <dbReference type="Proteomes" id="UP000029585"/>
    </source>
</evidence>
<organism evidence="1 2">
    <name type="scientific">Flavonifractor plautii 1_3_50AFAA</name>
    <dbReference type="NCBI Taxonomy" id="742738"/>
    <lineage>
        <taxon>Bacteria</taxon>
        <taxon>Bacillati</taxon>
        <taxon>Bacillota</taxon>
        <taxon>Clostridia</taxon>
        <taxon>Eubacteriales</taxon>
        <taxon>Oscillospiraceae</taxon>
        <taxon>Flavonifractor</taxon>
    </lineage>
</organism>
<dbReference type="HOGENOM" id="CLU_2952226_0_0_9"/>
<reference evidence="1 2" key="1">
    <citation type="submission" date="2011-08" db="EMBL/GenBank/DDBJ databases">
        <title>The Genome Sequence of Clostridium orbiscindens 1_3_50AFAA.</title>
        <authorList>
            <consortium name="The Broad Institute Genome Sequencing Platform"/>
            <person name="Earl A."/>
            <person name="Ward D."/>
            <person name="Feldgarden M."/>
            <person name="Gevers D."/>
            <person name="Daigneault M."/>
            <person name="Strauss J."/>
            <person name="Allen-Vercoe E."/>
            <person name="Young S.K."/>
            <person name="Zeng Q."/>
            <person name="Gargeya S."/>
            <person name="Fitzgerald M."/>
            <person name="Haas B."/>
            <person name="Abouelleil A."/>
            <person name="Alvarado L."/>
            <person name="Arachchi H.M."/>
            <person name="Berlin A."/>
            <person name="Brown A."/>
            <person name="Chapman S.B."/>
            <person name="Chen Z."/>
            <person name="Dunbar C."/>
            <person name="Freedman E."/>
            <person name="Gearin G."/>
            <person name="Gellesch M."/>
            <person name="Goldberg J."/>
            <person name="Griggs A."/>
            <person name="Gujja S."/>
            <person name="Heiman D."/>
            <person name="Howarth C."/>
            <person name="Larson L."/>
            <person name="Lui A."/>
            <person name="MacDonald P.J.P."/>
            <person name="Montmayeur A."/>
            <person name="Murphy C."/>
            <person name="Neiman D."/>
            <person name="Pearson M."/>
            <person name="Priest M."/>
            <person name="Roberts A."/>
            <person name="Saif S."/>
            <person name="Shea T."/>
            <person name="Shenoy N."/>
            <person name="Sisk P."/>
            <person name="Stolte C."/>
            <person name="Sykes S."/>
            <person name="Wortman J."/>
            <person name="Nusbaum C."/>
            <person name="Birren B."/>
        </authorList>
    </citation>
    <scope>NUCLEOTIDE SEQUENCE [LARGE SCALE GENOMIC DNA]</scope>
    <source>
        <strain evidence="1 2">1_3_50AFAA</strain>
    </source>
</reference>
<dbReference type="PATRIC" id="fig|742738.3.peg.2168"/>
<dbReference type="Proteomes" id="UP000029585">
    <property type="component" value="Unassembled WGS sequence"/>
</dbReference>
<comment type="caution">
    <text evidence="1">The sequence shown here is derived from an EMBL/GenBank/DDBJ whole genome shotgun (WGS) entry which is preliminary data.</text>
</comment>